<reference evidence="2" key="1">
    <citation type="journal article" date="2021" name="Nat. Commun.">
        <title>Genetic determinants of endophytism in the Arabidopsis root mycobiome.</title>
        <authorList>
            <person name="Mesny F."/>
            <person name="Miyauchi S."/>
            <person name="Thiergart T."/>
            <person name="Pickel B."/>
            <person name="Atanasova L."/>
            <person name="Karlsson M."/>
            <person name="Huettel B."/>
            <person name="Barry K.W."/>
            <person name="Haridas S."/>
            <person name="Chen C."/>
            <person name="Bauer D."/>
            <person name="Andreopoulos W."/>
            <person name="Pangilinan J."/>
            <person name="LaButti K."/>
            <person name="Riley R."/>
            <person name="Lipzen A."/>
            <person name="Clum A."/>
            <person name="Drula E."/>
            <person name="Henrissat B."/>
            <person name="Kohler A."/>
            <person name="Grigoriev I.V."/>
            <person name="Martin F.M."/>
            <person name="Hacquard S."/>
        </authorList>
    </citation>
    <scope>NUCLEOTIDE SEQUENCE</scope>
    <source>
        <strain evidence="2">MPI-CAGE-AT-0021</strain>
    </source>
</reference>
<feature type="transmembrane region" description="Helical" evidence="1">
    <location>
        <begin position="125"/>
        <end position="145"/>
    </location>
</feature>
<accession>A0A9P9IK03</accession>
<keyword evidence="1" id="KW-0472">Membrane</keyword>
<evidence type="ECO:0000313" key="2">
    <source>
        <dbReference type="EMBL" id="KAH7123331.1"/>
    </source>
</evidence>
<dbReference type="Proteomes" id="UP000717696">
    <property type="component" value="Unassembled WGS sequence"/>
</dbReference>
<dbReference type="AlphaFoldDB" id="A0A9P9IK03"/>
<keyword evidence="3" id="KW-1185">Reference proteome</keyword>
<protein>
    <submittedName>
        <fullName evidence="2">Uncharacterized protein</fullName>
    </submittedName>
</protein>
<evidence type="ECO:0000256" key="1">
    <source>
        <dbReference type="SAM" id="Phobius"/>
    </source>
</evidence>
<dbReference type="OrthoDB" id="2126698at2759"/>
<dbReference type="EMBL" id="JAGMUU010000025">
    <property type="protein sequence ID" value="KAH7123331.1"/>
    <property type="molecule type" value="Genomic_DNA"/>
</dbReference>
<evidence type="ECO:0000313" key="3">
    <source>
        <dbReference type="Proteomes" id="UP000717696"/>
    </source>
</evidence>
<feature type="transmembrane region" description="Helical" evidence="1">
    <location>
        <begin position="97"/>
        <end position="119"/>
    </location>
</feature>
<organism evidence="2 3">
    <name type="scientific">Dactylonectria estremocensis</name>
    <dbReference type="NCBI Taxonomy" id="1079267"/>
    <lineage>
        <taxon>Eukaryota</taxon>
        <taxon>Fungi</taxon>
        <taxon>Dikarya</taxon>
        <taxon>Ascomycota</taxon>
        <taxon>Pezizomycotina</taxon>
        <taxon>Sordariomycetes</taxon>
        <taxon>Hypocreomycetidae</taxon>
        <taxon>Hypocreales</taxon>
        <taxon>Nectriaceae</taxon>
        <taxon>Dactylonectria</taxon>
    </lineage>
</organism>
<proteinExistence type="predicted"/>
<keyword evidence="1" id="KW-0812">Transmembrane</keyword>
<comment type="caution">
    <text evidence="2">The sequence shown here is derived from an EMBL/GenBank/DDBJ whole genome shotgun (WGS) entry which is preliminary data.</text>
</comment>
<keyword evidence="1" id="KW-1133">Transmembrane helix</keyword>
<gene>
    <name evidence="2" type="ORF">B0J13DRAFT_628480</name>
</gene>
<sequence>MAGLSFAGSIAVISEYAAFEILTFFHLIFEHLSFGSTFDLDDDIHCRLAHPVFYQRRQQLPYWDLFLSATTAFLLRRQIPRLFTNDPRILQIYAQTIVAVSVLQIVEALLCGTTGLLGGLGRQSFAAYVVIAVNYLGTVPISIWLELEVHMGGLWDSGLGYLPACL</sequence>
<name>A0A9P9IK03_9HYPO</name>